<organism evidence="1 2">
    <name type="scientific">Sphaerotilus hippei</name>
    <dbReference type="NCBI Taxonomy" id="744406"/>
    <lineage>
        <taxon>Bacteria</taxon>
        <taxon>Pseudomonadati</taxon>
        <taxon>Pseudomonadota</taxon>
        <taxon>Betaproteobacteria</taxon>
        <taxon>Burkholderiales</taxon>
        <taxon>Sphaerotilaceae</taxon>
        <taxon>Sphaerotilus</taxon>
    </lineage>
</organism>
<sequence>MNATASDLYVASLLTSLFEAGACIQVLLGDADRAQYEQSRLARPAILRHLRTLCDSARDLPEPVRARLPRVDWQSWEELGDRLSREDEASRRLVWAALESWLPEAGLELRRYRQRWPELWRFTL</sequence>
<dbReference type="RefSeq" id="WP_110401559.1">
    <property type="nucleotide sequence ID" value="NZ_QJJS01000014.1"/>
</dbReference>
<dbReference type="EMBL" id="QJJS01000014">
    <property type="protein sequence ID" value="PXW94373.1"/>
    <property type="molecule type" value="Genomic_DNA"/>
</dbReference>
<proteinExistence type="predicted"/>
<protein>
    <submittedName>
        <fullName evidence="1">Uncharacterized protein with HEPN domain</fullName>
    </submittedName>
</protein>
<evidence type="ECO:0000313" key="1">
    <source>
        <dbReference type="EMBL" id="PXW94373.1"/>
    </source>
</evidence>
<keyword evidence="2" id="KW-1185">Reference proteome</keyword>
<accession>A0A318GXA6</accession>
<reference evidence="1 2" key="1">
    <citation type="submission" date="2018-05" db="EMBL/GenBank/DDBJ databases">
        <title>Genomic Encyclopedia of Type Strains, Phase IV (KMG-IV): sequencing the most valuable type-strain genomes for metagenomic binning, comparative biology and taxonomic classification.</title>
        <authorList>
            <person name="Goeker M."/>
        </authorList>
    </citation>
    <scope>NUCLEOTIDE SEQUENCE [LARGE SCALE GENOMIC DNA]</scope>
    <source>
        <strain evidence="1 2">DSM 566</strain>
    </source>
</reference>
<name>A0A318GXA6_9BURK</name>
<evidence type="ECO:0000313" key="2">
    <source>
        <dbReference type="Proteomes" id="UP000247811"/>
    </source>
</evidence>
<comment type="caution">
    <text evidence="1">The sequence shown here is derived from an EMBL/GenBank/DDBJ whole genome shotgun (WGS) entry which is preliminary data.</text>
</comment>
<dbReference type="Proteomes" id="UP000247811">
    <property type="component" value="Unassembled WGS sequence"/>
</dbReference>
<dbReference type="OrthoDB" id="8685306at2"/>
<gene>
    <name evidence="1" type="ORF">C7444_11472</name>
</gene>
<dbReference type="AlphaFoldDB" id="A0A318GXA6"/>